<organism evidence="3 4">
    <name type="scientific">Vibrio pectenicida</name>
    <dbReference type="NCBI Taxonomy" id="62763"/>
    <lineage>
        <taxon>Bacteria</taxon>
        <taxon>Pseudomonadati</taxon>
        <taxon>Pseudomonadota</taxon>
        <taxon>Gammaproteobacteria</taxon>
        <taxon>Vibrionales</taxon>
        <taxon>Vibrionaceae</taxon>
        <taxon>Vibrio</taxon>
    </lineage>
</organism>
<proteinExistence type="predicted"/>
<feature type="signal peptide" evidence="2">
    <location>
        <begin position="1"/>
        <end position="20"/>
    </location>
</feature>
<accession>A0A7Y3ZVW8</accession>
<dbReference type="PANTHER" id="PTHR36571">
    <property type="entry name" value="PROTEIN YGIW"/>
    <property type="match status" value="1"/>
</dbReference>
<evidence type="ECO:0000313" key="3">
    <source>
        <dbReference type="EMBL" id="NOH69736.1"/>
    </source>
</evidence>
<feature type="chain" id="PRO_5030985050" evidence="2">
    <location>
        <begin position="21"/>
        <end position="124"/>
    </location>
</feature>
<dbReference type="EMBL" id="VTXC01000001">
    <property type="protein sequence ID" value="NOH69736.1"/>
    <property type="molecule type" value="Genomic_DNA"/>
</dbReference>
<evidence type="ECO:0000313" key="4">
    <source>
        <dbReference type="Proteomes" id="UP000565719"/>
    </source>
</evidence>
<protein>
    <submittedName>
        <fullName evidence="3">NirD/YgiW/YdeI family stress tolerance protein</fullName>
    </submittedName>
</protein>
<dbReference type="PANTHER" id="PTHR36571:SF1">
    <property type="entry name" value="PROTEIN YGIW"/>
    <property type="match status" value="1"/>
</dbReference>
<comment type="caution">
    <text evidence="3">The sequence shown here is derived from an EMBL/GenBank/DDBJ whole genome shotgun (WGS) entry which is preliminary data.</text>
</comment>
<name>A0A7Y3ZVW8_9VIBR</name>
<dbReference type="NCBIfam" id="NF033674">
    <property type="entry name" value="stress_OB_fold"/>
    <property type="match status" value="1"/>
</dbReference>
<dbReference type="Proteomes" id="UP000565719">
    <property type="component" value="Unassembled WGS sequence"/>
</dbReference>
<dbReference type="Pfam" id="PF04076">
    <property type="entry name" value="BOF"/>
    <property type="match status" value="1"/>
</dbReference>
<dbReference type="Gene3D" id="2.40.50.200">
    <property type="entry name" value="Bacterial OB-fold"/>
    <property type="match status" value="1"/>
</dbReference>
<dbReference type="AlphaFoldDB" id="A0A7Y3ZVW8"/>
<dbReference type="InterPro" id="IPR036700">
    <property type="entry name" value="BOBF_sf"/>
</dbReference>
<evidence type="ECO:0000256" key="2">
    <source>
        <dbReference type="SAM" id="SignalP"/>
    </source>
</evidence>
<keyword evidence="1 2" id="KW-0732">Signal</keyword>
<reference evidence="3 4" key="1">
    <citation type="submission" date="2019-09" db="EMBL/GenBank/DDBJ databases">
        <title>Draft genome sequencing and comparative genomics of hatchery-associated Vibrios.</title>
        <authorList>
            <person name="Kehlet-Delgado H."/>
            <person name="Mueller R.S."/>
        </authorList>
    </citation>
    <scope>NUCLEOTIDE SEQUENCE [LARGE SCALE GENOMIC DNA]</scope>
    <source>
        <strain evidence="3 4">99-46-Y</strain>
    </source>
</reference>
<sequence>MKSKLLISLLALSASATVYAQGFDGPQGNAGFNGPNQGVSTVQQVMDAGMFSDDTPVTLTGKIIASLGGEMYTFSDGTGEVTVDIDHDKWFNQTVTPQTKVQLTGEIDKGVSGTKIDVDVIKVL</sequence>
<dbReference type="InterPro" id="IPR005220">
    <property type="entry name" value="CarO-like"/>
</dbReference>
<dbReference type="RefSeq" id="WP_171359469.1">
    <property type="nucleotide sequence ID" value="NZ_VTXC01000001.1"/>
</dbReference>
<dbReference type="SUPFAM" id="SSF101756">
    <property type="entry name" value="Hypothetical protein YgiW"/>
    <property type="match status" value="1"/>
</dbReference>
<gene>
    <name evidence="3" type="ORF">F0225_00065</name>
</gene>
<evidence type="ECO:0000256" key="1">
    <source>
        <dbReference type="ARBA" id="ARBA00022729"/>
    </source>
</evidence>